<dbReference type="Proteomes" id="UP000039865">
    <property type="component" value="Unassembled WGS sequence"/>
</dbReference>
<feature type="region of interest" description="Disordered" evidence="1">
    <location>
        <begin position="576"/>
        <end position="599"/>
    </location>
</feature>
<dbReference type="EMBL" id="CCKQ01015934">
    <property type="protein sequence ID" value="CDW87785.1"/>
    <property type="molecule type" value="Genomic_DNA"/>
</dbReference>
<gene>
    <name evidence="2" type="primary">Contig18483.g19628</name>
    <name evidence="2" type="ORF">STYLEM_16897</name>
</gene>
<feature type="compositionally biased region" description="Basic residues" evidence="1">
    <location>
        <begin position="809"/>
        <end position="819"/>
    </location>
</feature>
<protein>
    <submittedName>
        <fullName evidence="2">Uncharacterized protein</fullName>
    </submittedName>
</protein>
<dbReference type="OrthoDB" id="327275at2759"/>
<proteinExistence type="predicted"/>
<accession>A0A078AZB6</accession>
<sequence length="1017" mass="118978">MSEKCRQIFQKQPIKFETKLRQRLDTIYTEDSNNLIIQSRMKSRSNITSQDYNISDDESLVFDIPSKKFISIDFNQRQILSSHHLKVRSQRKMKKMKMKAHSEKNLMKGNQMKIQPNNIKLILSTARVSFLDLNHTNHLYPASRTTIGSCRAELRETFTPSYLLSNEGASTATGRDVLRSGYETIDLRPGNNSIKTNQGSNQKVQLYRQLHEQSRPFNLQIPTVTNQAKILLKRKDPNFLRKTTTDVTDQLKNTINYAKLIKMNQHDIKDHKTESLIDQWMNNNYTASFKSNDLVSTHQSMTLQNYNSFVKPKIPIQEQNSESIQSINITSVSQSKDRIKLELNPLETEMEEIKLNLGQVVSDQDQDNHDHLTTETYNFEEDFKDSLITLAHGIPAEKFHYSKQHQDKCTLLLSPTLKYIKWIYHHKQVGVNHKDKIGRCDLDTIKGIIFGAQSSTFLRYRQKILKDINNHHIRAPFYAWQCVQGDEHDEEIEINTFVLQLLNEKYQKNPMILYKFLRIKMKISYEACRKAMSVQELFIGSIIKVYKKNLKEKNLDEEPLELEENLTFKSSIINSPSRRQKTTNPKSGFGQAIEDQQEDHSDSFIKKDVFLVPRQNAEIDLRIISEESSFDEEEFFQKNYKTHSNAKNSLHTLKTIMILKSLQVVKGLHKLRILQRKQKLSKFNFIKALQQKGFSKIPDDLKVSKLPSAFHFYDPIPKMIELHANPNKLHRLKPIESNSDITYNKYSIEDQQPEQQQGCGPQTSRTESKGFFGRLFCCFKTPTSAGSNYFNKGIKKSQNYLIKQPSIQRPKRTPQRKKSNDKSSTVSLKDSKLSLQQVVQLAQLKKSYNEDLEIHLKPGNQITKEELDNKQLFIRQLMNLKVKGRFIEETQQFISEIGQKPSIESQKKMIKGLSYQNEDQYDDFCKKVKQTKSFSKKQYILNETLNQEFFYYNPLYKDLLKKKNSLMVQTETARQNFRNKGKIINENVFIIKEFKPAVTYRKKRKKQKFRGLWKIVQ</sequence>
<evidence type="ECO:0000313" key="2">
    <source>
        <dbReference type="EMBL" id="CDW87785.1"/>
    </source>
</evidence>
<dbReference type="InParanoid" id="A0A078AZB6"/>
<evidence type="ECO:0000256" key="1">
    <source>
        <dbReference type="SAM" id="MobiDB-lite"/>
    </source>
</evidence>
<reference evidence="2 3" key="1">
    <citation type="submission" date="2014-06" db="EMBL/GenBank/DDBJ databases">
        <authorList>
            <person name="Swart Estienne"/>
        </authorList>
    </citation>
    <scope>NUCLEOTIDE SEQUENCE [LARGE SCALE GENOMIC DNA]</scope>
    <source>
        <strain evidence="2 3">130c</strain>
    </source>
</reference>
<feature type="region of interest" description="Disordered" evidence="1">
    <location>
        <begin position="802"/>
        <end position="829"/>
    </location>
</feature>
<organism evidence="2 3">
    <name type="scientific">Stylonychia lemnae</name>
    <name type="common">Ciliate</name>
    <dbReference type="NCBI Taxonomy" id="5949"/>
    <lineage>
        <taxon>Eukaryota</taxon>
        <taxon>Sar</taxon>
        <taxon>Alveolata</taxon>
        <taxon>Ciliophora</taxon>
        <taxon>Intramacronucleata</taxon>
        <taxon>Spirotrichea</taxon>
        <taxon>Stichotrichia</taxon>
        <taxon>Sporadotrichida</taxon>
        <taxon>Oxytrichidae</taxon>
        <taxon>Stylonychinae</taxon>
        <taxon>Stylonychia</taxon>
    </lineage>
</organism>
<dbReference type="AlphaFoldDB" id="A0A078AZB6"/>
<name>A0A078AZB6_STYLE</name>
<evidence type="ECO:0000313" key="3">
    <source>
        <dbReference type="Proteomes" id="UP000039865"/>
    </source>
</evidence>
<feature type="compositionally biased region" description="Polar residues" evidence="1">
    <location>
        <begin position="576"/>
        <end position="586"/>
    </location>
</feature>
<keyword evidence="3" id="KW-1185">Reference proteome</keyword>